<dbReference type="GO" id="GO:0005737">
    <property type="term" value="C:cytoplasm"/>
    <property type="evidence" value="ECO:0007669"/>
    <property type="project" value="UniProtKB-SubCell"/>
</dbReference>
<dbReference type="Proteomes" id="UP000550401">
    <property type="component" value="Unassembled WGS sequence"/>
</dbReference>
<dbReference type="PROSITE" id="PS00374">
    <property type="entry name" value="MGMT"/>
    <property type="match status" value="1"/>
</dbReference>
<feature type="active site" description="Nucleophile; methyl group acceptor" evidence="9">
    <location>
        <position position="128"/>
    </location>
</feature>
<dbReference type="Gene3D" id="1.10.10.10">
    <property type="entry name" value="Winged helix-like DNA-binding domain superfamily/Winged helix DNA-binding domain"/>
    <property type="match status" value="1"/>
</dbReference>
<keyword evidence="6 9" id="KW-0227">DNA damage</keyword>
<accession>A0A839F0F9</accession>
<evidence type="ECO:0000256" key="1">
    <source>
        <dbReference type="ARBA" id="ARBA00001286"/>
    </source>
</evidence>
<dbReference type="RefSeq" id="WP_182532586.1">
    <property type="nucleotide sequence ID" value="NZ_JACGXL010000007.1"/>
</dbReference>
<comment type="similarity">
    <text evidence="2 9">Belongs to the MGMT family.</text>
</comment>
<feature type="domain" description="Methylguanine DNA methyltransferase ribonuclease-like" evidence="11">
    <location>
        <begin position="3"/>
        <end position="72"/>
    </location>
</feature>
<reference evidence="12 13" key="1">
    <citation type="submission" date="2020-07" db="EMBL/GenBank/DDBJ databases">
        <title>Genomic Encyclopedia of Type Strains, Phase IV (KMG-V): Genome sequencing to study the core and pangenomes of soil and plant-associated prokaryotes.</title>
        <authorList>
            <person name="Whitman W."/>
        </authorList>
    </citation>
    <scope>NUCLEOTIDE SEQUENCE [LARGE SCALE GENOMIC DNA]</scope>
    <source>
        <strain evidence="12 13">RH2WT43</strain>
    </source>
</reference>
<evidence type="ECO:0000259" key="10">
    <source>
        <dbReference type="Pfam" id="PF01035"/>
    </source>
</evidence>
<evidence type="ECO:0000259" key="11">
    <source>
        <dbReference type="Pfam" id="PF02870"/>
    </source>
</evidence>
<keyword evidence="4 9" id="KW-0489">Methyltransferase</keyword>
<evidence type="ECO:0000256" key="3">
    <source>
        <dbReference type="ARBA" id="ARBA00022490"/>
    </source>
</evidence>
<comment type="caution">
    <text evidence="12">The sequence shown here is derived from an EMBL/GenBank/DDBJ whole genome shotgun (WGS) entry which is preliminary data.</text>
</comment>
<dbReference type="InterPro" id="IPR001497">
    <property type="entry name" value="MethylDNA_cys_MeTrfase_AS"/>
</dbReference>
<dbReference type="HAMAP" id="MF_00772">
    <property type="entry name" value="OGT"/>
    <property type="match status" value="1"/>
</dbReference>
<dbReference type="InterPro" id="IPR036388">
    <property type="entry name" value="WH-like_DNA-bd_sf"/>
</dbReference>
<dbReference type="InterPro" id="IPR036217">
    <property type="entry name" value="MethylDNA_cys_MeTrfase_DNAb"/>
</dbReference>
<comment type="miscellaneous">
    <text evidence="9">This enzyme catalyzes only one turnover and therefore is not strictly catalytic. According to one definition, an enzyme is a biocatalyst that acts repeatedly and over many reaction cycles.</text>
</comment>
<dbReference type="AlphaFoldDB" id="A0A839F0F9"/>
<feature type="domain" description="Methylated-DNA-[protein]-cysteine S-methyltransferase DNA binding" evidence="10">
    <location>
        <begin position="77"/>
        <end position="156"/>
    </location>
</feature>
<dbReference type="PANTHER" id="PTHR10815">
    <property type="entry name" value="METHYLATED-DNA--PROTEIN-CYSTEINE METHYLTRANSFERASE"/>
    <property type="match status" value="1"/>
</dbReference>
<keyword evidence="5 9" id="KW-0808">Transferase</keyword>
<evidence type="ECO:0000256" key="4">
    <source>
        <dbReference type="ARBA" id="ARBA00022603"/>
    </source>
</evidence>
<dbReference type="InterPro" id="IPR014048">
    <property type="entry name" value="MethylDNA_cys_MeTrfase_DNA-bd"/>
</dbReference>
<organism evidence="12 13">
    <name type="scientific">Dokdonella fugitiva</name>
    <dbReference type="NCBI Taxonomy" id="328517"/>
    <lineage>
        <taxon>Bacteria</taxon>
        <taxon>Pseudomonadati</taxon>
        <taxon>Pseudomonadota</taxon>
        <taxon>Gammaproteobacteria</taxon>
        <taxon>Lysobacterales</taxon>
        <taxon>Rhodanobacteraceae</taxon>
        <taxon>Dokdonella</taxon>
    </lineage>
</organism>
<comment type="catalytic activity">
    <reaction evidence="1 9">
        <text>a 4-O-methyl-thymidine in DNA + L-cysteinyl-[protein] = a thymidine in DNA + S-methyl-L-cysteinyl-[protein]</text>
        <dbReference type="Rhea" id="RHEA:53428"/>
        <dbReference type="Rhea" id="RHEA-COMP:10131"/>
        <dbReference type="Rhea" id="RHEA-COMP:10132"/>
        <dbReference type="Rhea" id="RHEA-COMP:13555"/>
        <dbReference type="Rhea" id="RHEA-COMP:13556"/>
        <dbReference type="ChEBI" id="CHEBI:29950"/>
        <dbReference type="ChEBI" id="CHEBI:82612"/>
        <dbReference type="ChEBI" id="CHEBI:137386"/>
        <dbReference type="ChEBI" id="CHEBI:137387"/>
        <dbReference type="EC" id="2.1.1.63"/>
    </reaction>
</comment>
<evidence type="ECO:0000256" key="7">
    <source>
        <dbReference type="ARBA" id="ARBA00023204"/>
    </source>
</evidence>
<evidence type="ECO:0000313" key="12">
    <source>
        <dbReference type="EMBL" id="MBA8889545.1"/>
    </source>
</evidence>
<comment type="function">
    <text evidence="9">Involved in the cellular defense against the biological effects of O6-methylguanine (O6-MeG) and O4-methylthymine (O4-MeT) in DNA. Repairs the methylated nucleobase in DNA by stoichiometrically transferring the methyl group to a cysteine residue in the enzyme. This is a suicide reaction: the enzyme is irreversibly inactivated.</text>
</comment>
<dbReference type="InterPro" id="IPR023546">
    <property type="entry name" value="MGMT"/>
</dbReference>
<name>A0A839F0F9_9GAMM</name>
<dbReference type="EC" id="2.1.1.63" evidence="9"/>
<evidence type="ECO:0000313" key="13">
    <source>
        <dbReference type="Proteomes" id="UP000550401"/>
    </source>
</evidence>
<proteinExistence type="inferred from homology"/>
<protein>
    <recommendedName>
        <fullName evidence="9">Methylated-DNA--protein-cysteine methyltransferase</fullName>
        <ecNumber evidence="9">2.1.1.63</ecNumber>
    </recommendedName>
    <alternativeName>
        <fullName evidence="9">6-O-methylguanine-DNA methyltransferase</fullName>
        <shortName evidence="9">MGMT</shortName>
    </alternativeName>
    <alternativeName>
        <fullName evidence="9">O-6-methylguanine-DNA-alkyltransferase</fullName>
    </alternativeName>
</protein>
<dbReference type="Gene3D" id="3.30.160.70">
    <property type="entry name" value="Methylated DNA-protein cysteine methyltransferase domain"/>
    <property type="match status" value="1"/>
</dbReference>
<dbReference type="FunFam" id="1.10.10.10:FF:000214">
    <property type="entry name" value="Methylated-DNA--protein-cysteine methyltransferase"/>
    <property type="match status" value="1"/>
</dbReference>
<evidence type="ECO:0000256" key="5">
    <source>
        <dbReference type="ARBA" id="ARBA00022679"/>
    </source>
</evidence>
<dbReference type="GO" id="GO:0032259">
    <property type="term" value="P:methylation"/>
    <property type="evidence" value="ECO:0007669"/>
    <property type="project" value="UniProtKB-KW"/>
</dbReference>
<dbReference type="Pfam" id="PF01035">
    <property type="entry name" value="DNA_binding_1"/>
    <property type="match status" value="1"/>
</dbReference>
<evidence type="ECO:0000256" key="2">
    <source>
        <dbReference type="ARBA" id="ARBA00008711"/>
    </source>
</evidence>
<dbReference type="GO" id="GO:0006307">
    <property type="term" value="P:DNA alkylation repair"/>
    <property type="evidence" value="ECO:0007669"/>
    <property type="project" value="UniProtKB-UniRule"/>
</dbReference>
<evidence type="ECO:0000256" key="8">
    <source>
        <dbReference type="ARBA" id="ARBA00049348"/>
    </source>
</evidence>
<gene>
    <name evidence="12" type="ORF">FHW12_003791</name>
</gene>
<sequence length="167" mass="18357">MTIHYDYLDTPIGRLLLAADDAGLRYVEFERTDQGERISPSWRRGRRHLDAAVGQLEAYFAGELHAFDLPLAAEGTDFRKSVWDALVRIPYGETISYGELARRIGDPSASRAVGAANGANPLPIIVPCHRVIGANGKLTGFGGGLPVKQWLLEHERRHAPRAPFALS</sequence>
<comment type="catalytic activity">
    <reaction evidence="8 9">
        <text>a 6-O-methyl-2'-deoxyguanosine in DNA + L-cysteinyl-[protein] = S-methyl-L-cysteinyl-[protein] + a 2'-deoxyguanosine in DNA</text>
        <dbReference type="Rhea" id="RHEA:24000"/>
        <dbReference type="Rhea" id="RHEA-COMP:10131"/>
        <dbReference type="Rhea" id="RHEA-COMP:10132"/>
        <dbReference type="Rhea" id="RHEA-COMP:11367"/>
        <dbReference type="Rhea" id="RHEA-COMP:11368"/>
        <dbReference type="ChEBI" id="CHEBI:29950"/>
        <dbReference type="ChEBI" id="CHEBI:82612"/>
        <dbReference type="ChEBI" id="CHEBI:85445"/>
        <dbReference type="ChEBI" id="CHEBI:85448"/>
        <dbReference type="EC" id="2.1.1.63"/>
    </reaction>
</comment>
<dbReference type="PANTHER" id="PTHR10815:SF5">
    <property type="entry name" value="METHYLATED-DNA--PROTEIN-CYSTEINE METHYLTRANSFERASE"/>
    <property type="match status" value="1"/>
</dbReference>
<dbReference type="SUPFAM" id="SSF53155">
    <property type="entry name" value="Methylated DNA-protein cysteine methyltransferase domain"/>
    <property type="match status" value="1"/>
</dbReference>
<comment type="subcellular location">
    <subcellularLocation>
        <location evidence="9">Cytoplasm</location>
    </subcellularLocation>
</comment>
<dbReference type="InterPro" id="IPR008332">
    <property type="entry name" value="MethylG_MeTrfase_N"/>
</dbReference>
<evidence type="ECO:0000256" key="9">
    <source>
        <dbReference type="HAMAP-Rule" id="MF_00772"/>
    </source>
</evidence>
<dbReference type="CDD" id="cd06445">
    <property type="entry name" value="ATase"/>
    <property type="match status" value="1"/>
</dbReference>
<dbReference type="GO" id="GO:0003908">
    <property type="term" value="F:methylated-DNA-[protein]-cysteine S-methyltransferase activity"/>
    <property type="evidence" value="ECO:0007669"/>
    <property type="project" value="UniProtKB-UniRule"/>
</dbReference>
<dbReference type="EMBL" id="JACGXL010000007">
    <property type="protein sequence ID" value="MBA8889545.1"/>
    <property type="molecule type" value="Genomic_DNA"/>
</dbReference>
<dbReference type="InterPro" id="IPR036631">
    <property type="entry name" value="MGMT_N_sf"/>
</dbReference>
<evidence type="ECO:0000256" key="6">
    <source>
        <dbReference type="ARBA" id="ARBA00022763"/>
    </source>
</evidence>
<keyword evidence="13" id="KW-1185">Reference proteome</keyword>
<dbReference type="Pfam" id="PF02870">
    <property type="entry name" value="Methyltransf_1N"/>
    <property type="match status" value="1"/>
</dbReference>
<keyword evidence="7 9" id="KW-0234">DNA repair</keyword>
<keyword evidence="3 9" id="KW-0963">Cytoplasm</keyword>
<dbReference type="NCBIfam" id="TIGR00589">
    <property type="entry name" value="ogt"/>
    <property type="match status" value="1"/>
</dbReference>
<dbReference type="SUPFAM" id="SSF46767">
    <property type="entry name" value="Methylated DNA-protein cysteine methyltransferase, C-terminal domain"/>
    <property type="match status" value="1"/>
</dbReference>